<evidence type="ECO:0000313" key="2">
    <source>
        <dbReference type="EMBL" id="OOR89635.1"/>
    </source>
</evidence>
<feature type="transmembrane region" description="Helical" evidence="1">
    <location>
        <begin position="43"/>
        <end position="65"/>
    </location>
</feature>
<dbReference type="STRING" id="34060.B0181_06615"/>
<sequence length="162" mass="18127">MNKPPKHRFSPTTLHAIILMSILNTTSMPKAPNTKPAVSKNALVRALFAAFGGVFLALGVAGIILPGVPTTVFVLMAAYCWARSSARFHAWLMAHRVFGRIVRDWEERQAVPRRAKYLAWSMMSLSNAWLYYSLPSEKLWLLVLSLVVCAIGALWLYRLPDA</sequence>
<dbReference type="Proteomes" id="UP000190435">
    <property type="component" value="Unassembled WGS sequence"/>
</dbReference>
<reference evidence="2 3" key="1">
    <citation type="submission" date="2017-02" db="EMBL/GenBank/DDBJ databases">
        <title>Draft genome sequence of Moraxella caviae CCUG 355 type strain.</title>
        <authorList>
            <person name="Engstrom-Jakobsson H."/>
            <person name="Salva-Serra F."/>
            <person name="Thorell K."/>
            <person name="Gonzales-Siles L."/>
            <person name="Karlsson R."/>
            <person name="Boulund F."/>
            <person name="Engstrand L."/>
            <person name="Moore E."/>
        </authorList>
    </citation>
    <scope>NUCLEOTIDE SEQUENCE [LARGE SCALE GENOMIC DNA]</scope>
    <source>
        <strain evidence="2 3">CCUG 355</strain>
    </source>
</reference>
<protein>
    <recommendedName>
        <fullName evidence="4">Inner membrane protein ybaN</fullName>
    </recommendedName>
</protein>
<feature type="transmembrane region" description="Helical" evidence="1">
    <location>
        <begin position="139"/>
        <end position="157"/>
    </location>
</feature>
<evidence type="ECO:0000313" key="3">
    <source>
        <dbReference type="Proteomes" id="UP000190435"/>
    </source>
</evidence>
<dbReference type="Pfam" id="PF04304">
    <property type="entry name" value="DUF454"/>
    <property type="match status" value="1"/>
</dbReference>
<keyword evidence="1" id="KW-0812">Transmembrane</keyword>
<dbReference type="PANTHER" id="PTHR35813">
    <property type="entry name" value="INNER MEMBRANE PROTEIN YBAN"/>
    <property type="match status" value="1"/>
</dbReference>
<keyword evidence="3" id="KW-1185">Reference proteome</keyword>
<dbReference type="PANTHER" id="PTHR35813:SF1">
    <property type="entry name" value="INNER MEMBRANE PROTEIN YBAN"/>
    <property type="match status" value="1"/>
</dbReference>
<dbReference type="AlphaFoldDB" id="A0A1T0A1S7"/>
<comment type="caution">
    <text evidence="2">The sequence shown here is derived from an EMBL/GenBank/DDBJ whole genome shotgun (WGS) entry which is preliminary data.</text>
</comment>
<dbReference type="InterPro" id="IPR007401">
    <property type="entry name" value="DUF454"/>
</dbReference>
<name>A0A1T0A1S7_9GAMM</name>
<evidence type="ECO:0000256" key="1">
    <source>
        <dbReference type="SAM" id="Phobius"/>
    </source>
</evidence>
<proteinExistence type="predicted"/>
<keyword evidence="1" id="KW-0472">Membrane</keyword>
<gene>
    <name evidence="2" type="ORF">B0181_06615</name>
</gene>
<evidence type="ECO:0008006" key="4">
    <source>
        <dbReference type="Google" id="ProtNLM"/>
    </source>
</evidence>
<accession>A0A1T0A1S7</accession>
<organism evidence="2 3">
    <name type="scientific">Moraxella caviae</name>
    <dbReference type="NCBI Taxonomy" id="34060"/>
    <lineage>
        <taxon>Bacteria</taxon>
        <taxon>Pseudomonadati</taxon>
        <taxon>Pseudomonadota</taxon>
        <taxon>Gammaproteobacteria</taxon>
        <taxon>Moraxellales</taxon>
        <taxon>Moraxellaceae</taxon>
        <taxon>Moraxella</taxon>
    </lineage>
</organism>
<dbReference type="GO" id="GO:0005886">
    <property type="term" value="C:plasma membrane"/>
    <property type="evidence" value="ECO:0007669"/>
    <property type="project" value="TreeGrafter"/>
</dbReference>
<keyword evidence="1" id="KW-1133">Transmembrane helix</keyword>
<dbReference type="EMBL" id="MUXU01000038">
    <property type="protein sequence ID" value="OOR89635.1"/>
    <property type="molecule type" value="Genomic_DNA"/>
</dbReference>